<proteinExistence type="predicted"/>
<evidence type="ECO:0000256" key="1">
    <source>
        <dbReference type="SAM" id="MobiDB-lite"/>
    </source>
</evidence>
<reference evidence="2" key="1">
    <citation type="submission" date="2021-01" db="EMBL/GenBank/DDBJ databases">
        <authorList>
            <person name="Corre E."/>
            <person name="Pelletier E."/>
            <person name="Niang G."/>
            <person name="Scheremetjew M."/>
            <person name="Finn R."/>
            <person name="Kale V."/>
            <person name="Holt S."/>
            <person name="Cochrane G."/>
            <person name="Meng A."/>
            <person name="Brown T."/>
            <person name="Cohen L."/>
        </authorList>
    </citation>
    <scope>NUCLEOTIDE SEQUENCE</scope>
    <source>
        <strain evidence="2">WS</strain>
    </source>
</reference>
<gene>
    <name evidence="2" type="ORF">PCOS0759_LOCUS9284</name>
</gene>
<sequence length="249" mass="29449">MQSGPEERSPAQKRQEYKKFVAQVKPHIMPNRAEMKPTFFEQLRRNWGQGRNTSAETSTATTEQPSGDTFQEEAQKHTFSYLEADDIVNLTNTFSCPLCSIHGVETPCGRDVVNDWKACSEMKSYFFGHEKGGEDQFDEETLAMAKKWRKQLILERLTENVQSADERQRIEKQLESYDDHFEKSDDFCRVFNDRFFGCMTRWMQSNPQYYQERAGLMLQSFDFPMETTKLYLQMQRYKRYQDEGMLETM</sequence>
<protein>
    <submittedName>
        <fullName evidence="2">Uncharacterized protein</fullName>
    </submittedName>
</protein>
<feature type="region of interest" description="Disordered" evidence="1">
    <location>
        <begin position="49"/>
        <end position="71"/>
    </location>
</feature>
<dbReference type="AlphaFoldDB" id="A0A7S1KU05"/>
<organism evidence="2">
    <name type="scientific">Percolomonas cosmopolitus</name>
    <dbReference type="NCBI Taxonomy" id="63605"/>
    <lineage>
        <taxon>Eukaryota</taxon>
        <taxon>Discoba</taxon>
        <taxon>Heterolobosea</taxon>
        <taxon>Tetramitia</taxon>
        <taxon>Eutetramitia</taxon>
        <taxon>Percolomonadidae</taxon>
        <taxon>Percolomonas</taxon>
    </lineage>
</organism>
<feature type="compositionally biased region" description="Low complexity" evidence="1">
    <location>
        <begin position="53"/>
        <end position="63"/>
    </location>
</feature>
<dbReference type="EMBL" id="HBGD01011264">
    <property type="protein sequence ID" value="CAD9086030.1"/>
    <property type="molecule type" value="Transcribed_RNA"/>
</dbReference>
<name>A0A7S1KU05_9EUKA</name>
<accession>A0A7S1KU05</accession>
<evidence type="ECO:0000313" key="2">
    <source>
        <dbReference type="EMBL" id="CAD9086030.1"/>
    </source>
</evidence>